<dbReference type="PANTHER" id="PTHR46652">
    <property type="entry name" value="LEUCINE-RICH REPEAT AND IQ DOMAIN-CONTAINING PROTEIN 1-RELATED"/>
    <property type="match status" value="1"/>
</dbReference>
<dbReference type="InterPro" id="IPR050836">
    <property type="entry name" value="SDS22/Internalin_LRR"/>
</dbReference>
<dbReference type="InterPro" id="IPR003591">
    <property type="entry name" value="Leu-rich_rpt_typical-subtyp"/>
</dbReference>
<dbReference type="Pfam" id="PF14580">
    <property type="entry name" value="LRR_9"/>
    <property type="match status" value="2"/>
</dbReference>
<dbReference type="SMART" id="SM00369">
    <property type="entry name" value="LRR_TYP"/>
    <property type="match status" value="12"/>
</dbReference>
<comment type="caution">
    <text evidence="6">The sequence shown here is derived from an EMBL/GenBank/DDBJ whole genome shotgun (WGS) entry which is preliminary data.</text>
</comment>
<proteinExistence type="predicted"/>
<dbReference type="InterPro" id="IPR001611">
    <property type="entry name" value="Leu-rich_rpt"/>
</dbReference>
<evidence type="ECO:0000313" key="7">
    <source>
        <dbReference type="Proteomes" id="UP000824219"/>
    </source>
</evidence>
<evidence type="ECO:0000259" key="5">
    <source>
        <dbReference type="SMART" id="SM00446"/>
    </source>
</evidence>
<evidence type="ECO:0000313" key="6">
    <source>
        <dbReference type="EMBL" id="KAG7334540.1"/>
    </source>
</evidence>
<dbReference type="SUPFAM" id="SSF52058">
    <property type="entry name" value="L domain-like"/>
    <property type="match status" value="1"/>
</dbReference>
<dbReference type="Gene3D" id="3.80.10.10">
    <property type="entry name" value="Ribonuclease Inhibitor"/>
    <property type="match status" value="7"/>
</dbReference>
<dbReference type="Pfam" id="PF12799">
    <property type="entry name" value="LRR_4"/>
    <property type="match status" value="1"/>
</dbReference>
<dbReference type="PROSITE" id="PS51450">
    <property type="entry name" value="LRR"/>
    <property type="match status" value="13"/>
</dbReference>
<keyword evidence="2" id="KW-0677">Repeat</keyword>
<dbReference type="Proteomes" id="UP000824219">
    <property type="component" value="Linkage Group LG03"/>
</dbReference>
<feature type="domain" description="U2A'/phosphoprotein 32 family A C-terminal" evidence="5">
    <location>
        <begin position="1341"/>
        <end position="1359"/>
    </location>
</feature>
<keyword evidence="7" id="KW-1185">Reference proteome</keyword>
<keyword evidence="3" id="KW-0175">Coiled coil</keyword>
<dbReference type="InterPro" id="IPR025875">
    <property type="entry name" value="Leu-rich_rpt_4"/>
</dbReference>
<dbReference type="InterPro" id="IPR032675">
    <property type="entry name" value="LRR_dom_sf"/>
</dbReference>
<name>A0A9D3P4H2_9TELE</name>
<evidence type="ECO:0000256" key="3">
    <source>
        <dbReference type="SAM" id="Coils"/>
    </source>
</evidence>
<organism evidence="6 7">
    <name type="scientific">Hemibagrus wyckioides</name>
    <dbReference type="NCBI Taxonomy" id="337641"/>
    <lineage>
        <taxon>Eukaryota</taxon>
        <taxon>Metazoa</taxon>
        <taxon>Chordata</taxon>
        <taxon>Craniata</taxon>
        <taxon>Vertebrata</taxon>
        <taxon>Euteleostomi</taxon>
        <taxon>Actinopterygii</taxon>
        <taxon>Neopterygii</taxon>
        <taxon>Teleostei</taxon>
        <taxon>Ostariophysi</taxon>
        <taxon>Siluriformes</taxon>
        <taxon>Bagridae</taxon>
        <taxon>Hemibagrus</taxon>
    </lineage>
</organism>
<evidence type="ECO:0000256" key="2">
    <source>
        <dbReference type="ARBA" id="ARBA00022737"/>
    </source>
</evidence>
<dbReference type="SUPFAM" id="SSF52075">
    <property type="entry name" value="Outer arm dynein light chain 1"/>
    <property type="match status" value="2"/>
</dbReference>
<dbReference type="SMART" id="SM00446">
    <property type="entry name" value="LRRcap"/>
    <property type="match status" value="2"/>
</dbReference>
<reference evidence="6 7" key="1">
    <citation type="submission" date="2021-06" db="EMBL/GenBank/DDBJ databases">
        <title>Chromosome-level genome assembly of the red-tail catfish (Hemibagrus wyckioides).</title>
        <authorList>
            <person name="Shao F."/>
        </authorList>
    </citation>
    <scope>NUCLEOTIDE SEQUENCE [LARGE SCALE GENOMIC DNA]</scope>
    <source>
        <strain evidence="6">EC202008001</strain>
        <tissue evidence="6">Blood</tissue>
    </source>
</reference>
<protein>
    <recommendedName>
        <fullName evidence="5">U2A'/phosphoprotein 32 family A C-terminal domain-containing protein</fullName>
    </recommendedName>
</protein>
<dbReference type="OrthoDB" id="1517790at2759"/>
<feature type="domain" description="U2A'/phosphoprotein 32 family A C-terminal" evidence="5">
    <location>
        <begin position="1049"/>
        <end position="1067"/>
    </location>
</feature>
<dbReference type="Pfam" id="PF13855">
    <property type="entry name" value="LRR_8"/>
    <property type="match status" value="1"/>
</dbReference>
<accession>A0A9D3P4H2</accession>
<keyword evidence="1" id="KW-0433">Leucine-rich repeat</keyword>
<feature type="region of interest" description="Disordered" evidence="4">
    <location>
        <begin position="642"/>
        <end position="664"/>
    </location>
</feature>
<evidence type="ECO:0000256" key="4">
    <source>
        <dbReference type="SAM" id="MobiDB-lite"/>
    </source>
</evidence>
<dbReference type="PANTHER" id="PTHR46652:SF3">
    <property type="entry name" value="LEUCINE-RICH REPEAT-CONTAINING PROTEIN 9"/>
    <property type="match status" value="1"/>
</dbReference>
<dbReference type="SMART" id="SM00365">
    <property type="entry name" value="LRR_SD22"/>
    <property type="match status" value="18"/>
</dbReference>
<evidence type="ECO:0000256" key="1">
    <source>
        <dbReference type="ARBA" id="ARBA00022614"/>
    </source>
</evidence>
<gene>
    <name evidence="6" type="ORF">KOW79_002947</name>
</gene>
<dbReference type="EMBL" id="JAHKSW010000003">
    <property type="protein sequence ID" value="KAG7334540.1"/>
    <property type="molecule type" value="Genomic_DNA"/>
</dbReference>
<feature type="coiled-coil region" evidence="3">
    <location>
        <begin position="294"/>
        <end position="370"/>
    </location>
</feature>
<feature type="region of interest" description="Disordered" evidence="4">
    <location>
        <begin position="1464"/>
        <end position="1487"/>
    </location>
</feature>
<sequence length="1487" mass="168733">MSQSEKVGQNDEEMIKELCVCNGVSYEKMCEDGSGVEALEMFFSGFPRMVGLSLFPGLLKLTIVGQNVCRIQGLDDCPLLRELWVAECQLTEISGLQKCVQLERLFLYDNKIRDMSNLESLMNLRVLWLNNNLISEIKGLSTLENLTELNLADNHITSIGKNLEQNKNLQNLSLSGNMISSFKELTQLACLTELRELGLNDPQSSPNPVCMLCNYYTHLLYHIPTLHTLDSYDVSAKNIKDAAESTVMKKRMYYHMRVRCVQRQFDQTKHTLLQQRKKLQQLPEDRIHTLSYTLKHLECEFEAEGRKMAGLREEVTSEWSGECLTSDLSECEHSLKKKLEAVRKRIKIWEQRLEEVEERLQQDVAMASDRKDMSVDFLMMELETVGNIRFEEGNTSHIWFKPCYDLLLSRFCIRDYKVYNITGIKINRIVRVHNRVLRLRFEDKLRDLLANNKSSLFSQNYRRRLEYLFPVFDDERSTEKIQRTHEILDILESGFKSAGGYKVTGRDCAVPLSNSLSACEEPHVRFVQRKASGRGSESTEKLLAITQGQLIISKAFLGHSVPLRDGVPVDAEFYPKAHSVYRKASAKQHTTEQGNTGEVCSSELQGCCDCSQRQTLWYVFDHELILPEYLVQFEYITQERSQSACSSTPGPPKAPVASDDDDEQALDEKVLDLKPIPKPQPRLLSLDERSILTAARANVLSQITVLNLHGNSLSRLKEISRLTALRQLTVSCNSLTHLDEVSHLPNLECVDASFNQIVTLEGVRGLPRLRELDLRWNQLSRVREETSVLYKHTPSLQCLDTRHNPWSQGESVQMVVLGRLKTLTHLDGMLVTEEEMAAAAHMTSTSRINLMLLLSQSRTDASRPRCLSLLPAAQLLTHLSSSPWKHTTDLEPGWSAKITAVNLDGQHLSHISNLEQLVNLRWASFNNNQLMNIEGLQHCPLLEELSLNHNYICTLEGLSKLQRLTHLSINGNQLQSLDTSVLKHLTNLHFLSAEDNCISSLQGVQRLHFLFELYVGSNNISTSRDIYQLKTLSNLIILDLYGNPLTRTLDNYRAYVIFHLPSLKALDGTAVELSECENAKDVFGGRLTVDMLAEKHGQCNYREMEELELPGFSVRTVDLVPAELFASLRSVNLERNNLTSFSGLIYLPNVKVLYLNYNHIESILPRQKAHTHLSSRQQLYQKVHSSGYGQQSSKSNRECVCVESLEPLMCSLEVLHLSYNGISNLSDVQLSRLSGLRALFLQGNEIVQVEGLDGLCLLRELVMDQNRVKTLCEKWFSSHTRLIELSLNDNRLRSLTHLQLTHLQRLHLNNNKLQDITELDKLEGLTSLIELSVLGNPVARRSLHRPSVVLRLPQLQVLDGITITVEERTRAELMCTEDTPSSVDVPFPVVLCRAPPARNSALGVGTHHLLGHESFLSISAEDTHYKRADKRQRAAVTPSRSAQSNTLRGALSLTGLLHHCHRGYNTHTESESRYPSGTKRPPRYTDA</sequence>
<dbReference type="InterPro" id="IPR003603">
    <property type="entry name" value="U2A'_phosphoprotein32A_C"/>
</dbReference>